<evidence type="ECO:0000313" key="4">
    <source>
        <dbReference type="Proteomes" id="UP000261931"/>
    </source>
</evidence>
<comment type="caution">
    <text evidence="3">The sequence shown here is derived from an EMBL/GenBank/DDBJ whole genome shotgun (WGS) entry which is preliminary data.</text>
</comment>
<keyword evidence="1" id="KW-0472">Membrane</keyword>
<organism evidence="3 4">
    <name type="scientific">Hydrogenophaga borbori</name>
    <dbReference type="NCBI Taxonomy" id="2294117"/>
    <lineage>
        <taxon>Bacteria</taxon>
        <taxon>Pseudomonadati</taxon>
        <taxon>Pseudomonadota</taxon>
        <taxon>Betaproteobacteria</taxon>
        <taxon>Burkholderiales</taxon>
        <taxon>Comamonadaceae</taxon>
        <taxon>Hydrogenophaga</taxon>
    </lineage>
</organism>
<keyword evidence="1" id="KW-1133">Transmembrane helix</keyword>
<dbReference type="EMBL" id="QVLS01000002">
    <property type="protein sequence ID" value="RFP80881.1"/>
    <property type="molecule type" value="Genomic_DNA"/>
</dbReference>
<dbReference type="RefSeq" id="WP_116957625.1">
    <property type="nucleotide sequence ID" value="NZ_QVLS01000002.1"/>
</dbReference>
<dbReference type="Pfam" id="PF00924">
    <property type="entry name" value="MS_channel_2nd"/>
    <property type="match status" value="1"/>
</dbReference>
<dbReference type="PANTHER" id="PTHR30566:SF25">
    <property type="entry name" value="INNER MEMBRANE PROTEIN"/>
    <property type="match status" value="1"/>
</dbReference>
<feature type="transmembrane region" description="Helical" evidence="1">
    <location>
        <begin position="136"/>
        <end position="157"/>
    </location>
</feature>
<dbReference type="Gene3D" id="1.10.287.1260">
    <property type="match status" value="1"/>
</dbReference>
<dbReference type="GO" id="GO:0008381">
    <property type="term" value="F:mechanosensitive monoatomic ion channel activity"/>
    <property type="evidence" value="ECO:0007669"/>
    <property type="project" value="UniProtKB-ARBA"/>
</dbReference>
<sequence>MDALNWLPPALLTWLPSLGSMLIGVLLASLAFRLGERVVRRATRDAPVAASVAKAIRSPAKWGLPLLPVNAVLQGTPADAPGLAGAQQLCALLLIGAVTWLVSNAVRGAAQGVIAANPTSTADNLHARRVQTQTRVLARTLQGLVLLIGLSLMLMTFPQARQIGTSLLASAGLAGLVAGFAARPVLGNLIAGLQIGLSQPIRLDDVVIVEGEWGVIEEITGTYVVVRIWDQRRLVVPLQYWIEKPFQNWTRTTSDLIGTVFLWVDYRTPLAPLREELQRICEASPHWDKRFSLLQVTEAGERALQLRCLVTAGSAGAAWDLRCEVREKLVDFLQRAYPQYLPRLRAELDMASAPSAAPAHGGAAREAAR</sequence>
<dbReference type="PANTHER" id="PTHR30566">
    <property type="entry name" value="YNAI-RELATED MECHANOSENSITIVE ION CHANNEL"/>
    <property type="match status" value="1"/>
</dbReference>
<evidence type="ECO:0000259" key="2">
    <source>
        <dbReference type="Pfam" id="PF00924"/>
    </source>
</evidence>
<keyword evidence="4" id="KW-1185">Reference proteome</keyword>
<evidence type="ECO:0000256" key="1">
    <source>
        <dbReference type="SAM" id="Phobius"/>
    </source>
</evidence>
<dbReference type="GO" id="GO:0016020">
    <property type="term" value="C:membrane"/>
    <property type="evidence" value="ECO:0007669"/>
    <property type="project" value="InterPro"/>
</dbReference>
<evidence type="ECO:0000313" key="3">
    <source>
        <dbReference type="EMBL" id="RFP80881.1"/>
    </source>
</evidence>
<protein>
    <submittedName>
        <fullName evidence="3">Mechanosensitive ion channel family protein</fullName>
    </submittedName>
</protein>
<feature type="domain" description="Mechanosensitive ion channel MscS" evidence="2">
    <location>
        <begin position="185"/>
        <end position="251"/>
    </location>
</feature>
<accession>A0A372EMI3</accession>
<dbReference type="InterPro" id="IPR006685">
    <property type="entry name" value="MscS_channel_2nd"/>
</dbReference>
<feature type="transmembrane region" description="Helical" evidence="1">
    <location>
        <begin position="12"/>
        <end position="34"/>
    </location>
</feature>
<dbReference type="Proteomes" id="UP000261931">
    <property type="component" value="Unassembled WGS sequence"/>
</dbReference>
<proteinExistence type="predicted"/>
<gene>
    <name evidence="3" type="ORF">DY262_03615</name>
</gene>
<dbReference type="AlphaFoldDB" id="A0A372EMI3"/>
<dbReference type="InterPro" id="IPR010920">
    <property type="entry name" value="LSM_dom_sf"/>
</dbReference>
<name>A0A372EMI3_9BURK</name>
<reference evidence="3 4" key="1">
    <citation type="submission" date="2018-08" db="EMBL/GenBank/DDBJ databases">
        <title>Hydrogenophaga sp. LA-38 isolated from sludge.</title>
        <authorList>
            <person name="Im W.-T."/>
        </authorList>
    </citation>
    <scope>NUCLEOTIDE SEQUENCE [LARGE SCALE GENOMIC DNA]</scope>
    <source>
        <strain evidence="3 4">LA-38</strain>
    </source>
</reference>
<dbReference type="SUPFAM" id="SSF50182">
    <property type="entry name" value="Sm-like ribonucleoproteins"/>
    <property type="match status" value="1"/>
</dbReference>
<keyword evidence="1" id="KW-0812">Transmembrane</keyword>